<evidence type="ECO:0000313" key="1">
    <source>
        <dbReference type="EMBL" id="MDG3495066.1"/>
    </source>
</evidence>
<sequence>MSQNYLDLTHQLRSQLEILQTAIASQLEPSPTKVKEWMRSYGEIQSFFQTQIINTALEISPQNLSLQVEIDKQLKMLGADLNLLQTARNPITWQKRHQQAGDRFVLLKRYCEMSSE</sequence>
<reference evidence="1" key="1">
    <citation type="submission" date="2019-05" db="EMBL/GenBank/DDBJ databases">
        <title>Whole genome sequencing of Pseudanabaena catenata USMAC16.</title>
        <authorList>
            <person name="Khan Z."/>
            <person name="Omar W.M."/>
            <person name="Convey P."/>
            <person name="Merican F."/>
            <person name="Najimudin N."/>
        </authorList>
    </citation>
    <scope>NUCLEOTIDE SEQUENCE</scope>
    <source>
        <strain evidence="1">USMAC16</strain>
    </source>
</reference>
<dbReference type="AlphaFoldDB" id="A0A9X4M775"/>
<accession>A0A9X4M775</accession>
<proteinExistence type="predicted"/>
<dbReference type="Proteomes" id="UP001152872">
    <property type="component" value="Unassembled WGS sequence"/>
</dbReference>
<organism evidence="1 2">
    <name type="scientific">Pseudanabaena catenata USMAC16</name>
    <dbReference type="NCBI Taxonomy" id="1855837"/>
    <lineage>
        <taxon>Bacteria</taxon>
        <taxon>Bacillati</taxon>
        <taxon>Cyanobacteriota</taxon>
        <taxon>Cyanophyceae</taxon>
        <taxon>Pseudanabaenales</taxon>
        <taxon>Pseudanabaenaceae</taxon>
        <taxon>Pseudanabaena</taxon>
    </lineage>
</organism>
<protein>
    <submittedName>
        <fullName evidence="1">Heterocyst frequency control protein PatD</fullName>
    </submittedName>
</protein>
<name>A0A9X4M775_9CYAN</name>
<evidence type="ECO:0000313" key="2">
    <source>
        <dbReference type="Proteomes" id="UP001152872"/>
    </source>
</evidence>
<gene>
    <name evidence="1" type="primary">patD</name>
    <name evidence="1" type="ORF">FEV09_10900</name>
</gene>
<dbReference type="InterPro" id="IPR047810">
    <property type="entry name" value="PatD-like"/>
</dbReference>
<keyword evidence="2" id="KW-1185">Reference proteome</keyword>
<dbReference type="NCBIfam" id="NF037954">
    <property type="entry name" value="het_cyst_PatD"/>
    <property type="match status" value="1"/>
</dbReference>
<comment type="caution">
    <text evidence="1">The sequence shown here is derived from an EMBL/GenBank/DDBJ whole genome shotgun (WGS) entry which is preliminary data.</text>
</comment>
<dbReference type="RefSeq" id="WP_009627175.1">
    <property type="nucleotide sequence ID" value="NZ_VBTY01000079.1"/>
</dbReference>
<dbReference type="EMBL" id="VBTY01000079">
    <property type="protein sequence ID" value="MDG3495066.1"/>
    <property type="molecule type" value="Genomic_DNA"/>
</dbReference>